<proteinExistence type="predicted"/>
<accession>A0A1R3J7D4</accession>
<evidence type="ECO:0000313" key="2">
    <source>
        <dbReference type="Proteomes" id="UP000187203"/>
    </source>
</evidence>
<keyword evidence="2" id="KW-1185">Reference proteome</keyword>
<sequence length="47" mass="5291">MGWVMGSVGRRAVCCVSEYSNTVFKKSTRDGADATFLYLTRDPKVTW</sequence>
<protein>
    <submittedName>
        <fullName evidence="1">Uncharacterized protein</fullName>
    </submittedName>
</protein>
<dbReference type="EMBL" id="AWUE01016523">
    <property type="protein sequence ID" value="OMO90749.1"/>
    <property type="molecule type" value="Genomic_DNA"/>
</dbReference>
<name>A0A1R3J7D4_9ROSI</name>
<comment type="caution">
    <text evidence="1">The sequence shown here is derived from an EMBL/GenBank/DDBJ whole genome shotgun (WGS) entry which is preliminary data.</text>
</comment>
<evidence type="ECO:0000313" key="1">
    <source>
        <dbReference type="EMBL" id="OMO90749.1"/>
    </source>
</evidence>
<organism evidence="1 2">
    <name type="scientific">Corchorus olitorius</name>
    <dbReference type="NCBI Taxonomy" id="93759"/>
    <lineage>
        <taxon>Eukaryota</taxon>
        <taxon>Viridiplantae</taxon>
        <taxon>Streptophyta</taxon>
        <taxon>Embryophyta</taxon>
        <taxon>Tracheophyta</taxon>
        <taxon>Spermatophyta</taxon>
        <taxon>Magnoliopsida</taxon>
        <taxon>eudicotyledons</taxon>
        <taxon>Gunneridae</taxon>
        <taxon>Pentapetalae</taxon>
        <taxon>rosids</taxon>
        <taxon>malvids</taxon>
        <taxon>Malvales</taxon>
        <taxon>Malvaceae</taxon>
        <taxon>Grewioideae</taxon>
        <taxon>Apeibeae</taxon>
        <taxon>Corchorus</taxon>
    </lineage>
</organism>
<dbReference type="AlphaFoldDB" id="A0A1R3J7D4"/>
<dbReference type="Proteomes" id="UP000187203">
    <property type="component" value="Unassembled WGS sequence"/>
</dbReference>
<gene>
    <name evidence="1" type="ORF">COLO4_18911</name>
</gene>
<reference evidence="2" key="1">
    <citation type="submission" date="2013-09" db="EMBL/GenBank/DDBJ databases">
        <title>Corchorus olitorius genome sequencing.</title>
        <authorList>
            <person name="Alam M."/>
            <person name="Haque M.S."/>
            <person name="Islam M.S."/>
            <person name="Emdad E.M."/>
            <person name="Islam M.M."/>
            <person name="Ahmed B."/>
            <person name="Halim A."/>
            <person name="Hossen Q.M.M."/>
            <person name="Hossain M.Z."/>
            <person name="Ahmed R."/>
            <person name="Khan M.M."/>
            <person name="Islam R."/>
            <person name="Rashid M.M."/>
            <person name="Khan S.A."/>
            <person name="Rahman M.S."/>
            <person name="Alam M."/>
            <person name="Yahiya A.S."/>
            <person name="Khan M.S."/>
            <person name="Azam M.S."/>
            <person name="Haque T."/>
            <person name="Lashkar M.Z.H."/>
            <person name="Akhand A.I."/>
            <person name="Morshed G."/>
            <person name="Roy S."/>
            <person name="Uddin K.S."/>
            <person name="Rabeya T."/>
            <person name="Hossain A.S."/>
            <person name="Chowdhury A."/>
            <person name="Snigdha A.R."/>
            <person name="Mortoza M.S."/>
            <person name="Matin S.A."/>
            <person name="Hoque S.M.E."/>
            <person name="Islam M.K."/>
            <person name="Roy D.K."/>
            <person name="Haider R."/>
            <person name="Moosa M.M."/>
            <person name="Elias S.M."/>
            <person name="Hasan A.M."/>
            <person name="Jahan S."/>
            <person name="Shafiuddin M."/>
            <person name="Mahmood N."/>
            <person name="Shommy N.S."/>
        </authorList>
    </citation>
    <scope>NUCLEOTIDE SEQUENCE [LARGE SCALE GENOMIC DNA]</scope>
    <source>
        <strain evidence="2">cv. O-4</strain>
    </source>
</reference>